<dbReference type="AlphaFoldDB" id="A0A915JXE6"/>
<evidence type="ECO:0000313" key="2">
    <source>
        <dbReference type="WBParaSite" id="nRc.2.0.1.t30382-RA"/>
    </source>
</evidence>
<protein>
    <submittedName>
        <fullName evidence="2">Uncharacterized protein</fullName>
    </submittedName>
</protein>
<evidence type="ECO:0000313" key="1">
    <source>
        <dbReference type="Proteomes" id="UP000887565"/>
    </source>
</evidence>
<dbReference type="WBParaSite" id="nRc.2.0.1.t30382-RA">
    <property type="protein sequence ID" value="nRc.2.0.1.t30382-RA"/>
    <property type="gene ID" value="nRc.2.0.1.g30382"/>
</dbReference>
<dbReference type="Proteomes" id="UP000887565">
    <property type="component" value="Unplaced"/>
</dbReference>
<sequence length="62" mass="7008">MDEKKSFIDYSSVEINETVKPDDCSGKTRKSRFDDSRTTGLPVYIGDPKIDFFVKNGATKTQ</sequence>
<keyword evidence="1" id="KW-1185">Reference proteome</keyword>
<reference evidence="2" key="1">
    <citation type="submission" date="2022-11" db="UniProtKB">
        <authorList>
            <consortium name="WormBaseParasite"/>
        </authorList>
    </citation>
    <scope>IDENTIFICATION</scope>
</reference>
<proteinExistence type="predicted"/>
<accession>A0A915JXE6</accession>
<name>A0A915JXE6_ROMCU</name>
<organism evidence="1 2">
    <name type="scientific">Romanomermis culicivorax</name>
    <name type="common">Nematode worm</name>
    <dbReference type="NCBI Taxonomy" id="13658"/>
    <lineage>
        <taxon>Eukaryota</taxon>
        <taxon>Metazoa</taxon>
        <taxon>Ecdysozoa</taxon>
        <taxon>Nematoda</taxon>
        <taxon>Enoplea</taxon>
        <taxon>Dorylaimia</taxon>
        <taxon>Mermithida</taxon>
        <taxon>Mermithoidea</taxon>
        <taxon>Mermithidae</taxon>
        <taxon>Romanomermis</taxon>
    </lineage>
</organism>